<evidence type="ECO:0000256" key="1">
    <source>
        <dbReference type="ARBA" id="ARBA00023015"/>
    </source>
</evidence>
<dbReference type="InterPro" id="IPR057727">
    <property type="entry name" value="WCX_dom"/>
</dbReference>
<comment type="caution">
    <text evidence="4">The sequence shown here is derived from an EMBL/GenBank/DDBJ whole genome shotgun (WGS) entry which is preliminary data.</text>
</comment>
<dbReference type="Pfam" id="PF13280">
    <property type="entry name" value="WYL"/>
    <property type="match status" value="1"/>
</dbReference>
<name>A0A7Y9GMP0_9MICO</name>
<evidence type="ECO:0000259" key="3">
    <source>
        <dbReference type="PROSITE" id="PS51000"/>
    </source>
</evidence>
<sequence length="326" mass="34548">MRADRLIQALLLLQGRESLTAAELAAELEVSVPTARRDLEALLAAGVPLYPQPGRGGGWRLIGGARTDLTGLTGPEATALFLQLVREGADSDAATRARRKVVQALPASFRVAAERIAATTVVGPEWGAAPGEPEPGEAALLQQAIADERLVSFEYGAERRTLEVVPLVVGRRGRRWYLMAAPAHPGTETADAARLRTYRVDRMGGLRALRARGRAAAGFVPGEAWDAMVTEMEARRGAASATVSVEAHAVAPLCSRFGVHARVIDEGDERSVVEVRAQSDEALAEQLAGWTPAARVLEPASVTRALADLGAQLVATYGSEGTARVR</sequence>
<dbReference type="RefSeq" id="WP_179488527.1">
    <property type="nucleotide sequence ID" value="NZ_JACCBV010000001.1"/>
</dbReference>
<dbReference type="Gene3D" id="1.10.10.10">
    <property type="entry name" value="Winged helix-like DNA-binding domain superfamily/Winged helix DNA-binding domain"/>
    <property type="match status" value="1"/>
</dbReference>
<keyword evidence="4" id="KW-0238">DNA-binding</keyword>
<dbReference type="Proteomes" id="UP000576969">
    <property type="component" value="Unassembled WGS sequence"/>
</dbReference>
<keyword evidence="5" id="KW-1185">Reference proteome</keyword>
<evidence type="ECO:0000313" key="4">
    <source>
        <dbReference type="EMBL" id="NYE19291.1"/>
    </source>
</evidence>
<proteinExistence type="predicted"/>
<dbReference type="SUPFAM" id="SSF46785">
    <property type="entry name" value="Winged helix' DNA-binding domain"/>
    <property type="match status" value="1"/>
</dbReference>
<dbReference type="EMBL" id="JACCBV010000001">
    <property type="protein sequence ID" value="NYE19291.1"/>
    <property type="molecule type" value="Genomic_DNA"/>
</dbReference>
<evidence type="ECO:0000313" key="5">
    <source>
        <dbReference type="Proteomes" id="UP000576969"/>
    </source>
</evidence>
<dbReference type="PANTHER" id="PTHR34580">
    <property type="match status" value="1"/>
</dbReference>
<dbReference type="InterPro" id="IPR001034">
    <property type="entry name" value="DeoR_HTH"/>
</dbReference>
<accession>A0A7Y9GMP0</accession>
<dbReference type="InterPro" id="IPR013196">
    <property type="entry name" value="HTH_11"/>
</dbReference>
<gene>
    <name evidence="4" type="ORF">BJ991_001319</name>
</gene>
<dbReference type="GO" id="GO:0003677">
    <property type="term" value="F:DNA binding"/>
    <property type="evidence" value="ECO:0007669"/>
    <property type="project" value="UniProtKB-KW"/>
</dbReference>
<dbReference type="GO" id="GO:0003700">
    <property type="term" value="F:DNA-binding transcription factor activity"/>
    <property type="evidence" value="ECO:0007669"/>
    <property type="project" value="InterPro"/>
</dbReference>
<dbReference type="AlphaFoldDB" id="A0A7Y9GMP0"/>
<evidence type="ECO:0000256" key="2">
    <source>
        <dbReference type="ARBA" id="ARBA00023163"/>
    </source>
</evidence>
<feature type="domain" description="HTH deoR-type" evidence="3">
    <location>
        <begin position="2"/>
        <end position="67"/>
    </location>
</feature>
<organism evidence="4 5">
    <name type="scientific">Microbacterium immunditiarum</name>
    <dbReference type="NCBI Taxonomy" id="337480"/>
    <lineage>
        <taxon>Bacteria</taxon>
        <taxon>Bacillati</taxon>
        <taxon>Actinomycetota</taxon>
        <taxon>Actinomycetes</taxon>
        <taxon>Micrococcales</taxon>
        <taxon>Microbacteriaceae</taxon>
        <taxon>Microbacterium</taxon>
    </lineage>
</organism>
<dbReference type="PANTHER" id="PTHR34580:SF1">
    <property type="entry name" value="PROTEIN PAFC"/>
    <property type="match status" value="1"/>
</dbReference>
<dbReference type="PROSITE" id="PS52050">
    <property type="entry name" value="WYL"/>
    <property type="match status" value="1"/>
</dbReference>
<dbReference type="Pfam" id="PF25583">
    <property type="entry name" value="WCX"/>
    <property type="match status" value="1"/>
</dbReference>
<dbReference type="InterPro" id="IPR036390">
    <property type="entry name" value="WH_DNA-bd_sf"/>
</dbReference>
<dbReference type="InterPro" id="IPR036388">
    <property type="entry name" value="WH-like_DNA-bd_sf"/>
</dbReference>
<protein>
    <submittedName>
        <fullName evidence="4">Putative DNA-binding transcriptional regulator YafY</fullName>
    </submittedName>
</protein>
<keyword evidence="1" id="KW-0805">Transcription regulation</keyword>
<dbReference type="PROSITE" id="PS51000">
    <property type="entry name" value="HTH_DEOR_2"/>
    <property type="match status" value="1"/>
</dbReference>
<keyword evidence="2" id="KW-0804">Transcription</keyword>
<dbReference type="Pfam" id="PF08279">
    <property type="entry name" value="HTH_11"/>
    <property type="match status" value="1"/>
</dbReference>
<dbReference type="InterPro" id="IPR026881">
    <property type="entry name" value="WYL_dom"/>
</dbReference>
<reference evidence="4 5" key="1">
    <citation type="submission" date="2020-07" db="EMBL/GenBank/DDBJ databases">
        <title>Sequencing the genomes of 1000 actinobacteria strains.</title>
        <authorList>
            <person name="Klenk H.-P."/>
        </authorList>
    </citation>
    <scope>NUCLEOTIDE SEQUENCE [LARGE SCALE GENOMIC DNA]</scope>
    <source>
        <strain evidence="4 5">DSM 24662</strain>
    </source>
</reference>
<dbReference type="InterPro" id="IPR051534">
    <property type="entry name" value="CBASS_pafABC_assoc_protein"/>
</dbReference>